<dbReference type="Gene3D" id="3.90.25.10">
    <property type="entry name" value="UDP-galactose 4-epimerase, domain 1"/>
    <property type="match status" value="1"/>
</dbReference>
<name>A0A410P3G3_VELA1</name>
<dbReference type="PANTHER" id="PTHR43238">
    <property type="entry name" value="GDP-L-FUCOSE SYNTHASE"/>
    <property type="match status" value="1"/>
</dbReference>
<dbReference type="OrthoDB" id="9811425at2"/>
<dbReference type="SUPFAM" id="SSF51735">
    <property type="entry name" value="NAD(P)-binding Rossmann-fold domains"/>
    <property type="match status" value="1"/>
</dbReference>
<organism evidence="2 3">
    <name type="scientific">Velamenicoccus archaeovorus</name>
    <dbReference type="NCBI Taxonomy" id="1930593"/>
    <lineage>
        <taxon>Bacteria</taxon>
        <taxon>Pseudomonadati</taxon>
        <taxon>Candidatus Omnitrophota</taxon>
        <taxon>Candidatus Velamenicoccus</taxon>
    </lineage>
</organism>
<accession>A0A410P3G3</accession>
<dbReference type="Proteomes" id="UP000287243">
    <property type="component" value="Chromosome"/>
</dbReference>
<dbReference type="GO" id="GO:0050577">
    <property type="term" value="F:GDP-L-fucose synthase activity"/>
    <property type="evidence" value="ECO:0007669"/>
    <property type="project" value="UniProtKB-EC"/>
</dbReference>
<evidence type="ECO:0000313" key="3">
    <source>
        <dbReference type="Proteomes" id="UP000287243"/>
    </source>
</evidence>
<gene>
    <name evidence="2" type="ORF">BU251_02230</name>
</gene>
<dbReference type="Pfam" id="PF01370">
    <property type="entry name" value="Epimerase"/>
    <property type="match status" value="1"/>
</dbReference>
<dbReference type="EMBL" id="CP019384">
    <property type="protein sequence ID" value="QAT16631.1"/>
    <property type="molecule type" value="Genomic_DNA"/>
</dbReference>
<dbReference type="KEGG" id="vai:BU251_02230"/>
<dbReference type="Gene3D" id="3.40.50.720">
    <property type="entry name" value="NAD(P)-binding Rossmann-like Domain"/>
    <property type="match status" value="1"/>
</dbReference>
<reference evidence="2 3" key="1">
    <citation type="submission" date="2017-01" db="EMBL/GenBank/DDBJ databases">
        <title>First insights into the biology of 'candidatus Vampirococcus archaeovorus'.</title>
        <authorList>
            <person name="Kizina J."/>
            <person name="Jordan S."/>
            <person name="Stueber K."/>
            <person name="Reinhardt R."/>
            <person name="Harder J."/>
        </authorList>
    </citation>
    <scope>NUCLEOTIDE SEQUENCE [LARGE SCALE GENOMIC DNA]</scope>
    <source>
        <strain evidence="2 3">LiM</strain>
    </source>
</reference>
<keyword evidence="2" id="KW-0560">Oxidoreductase</keyword>
<sequence>MFYKDKKVLVTGGTGFVGLHIVQELLKEGARVRIPVHRRPLVVKDERIETVPADLTNPQDCLRVLKDIEICFHAAGAVAAAAVTAGNPMEAIIANLVLTSRMLQAAWTAGTDRFLVFGSSTGYPAADYPIKEDEMWTGPTHPSYFGYGWMRRYLERLAEYVASKSKVKIALMRPTAVYGRWDNFDLQTAHVIPALVRKAVERTDPYEVWGTGDEVRDFLHVSDLAKACLVLAEKHAVCDPVNIGYGKVVRIKEIVESILKSAGYPKARVVFNASKPTAIPFRMVDTSKAKKILGFEPQVTLEKGLEDTVQWYQRMRGKI</sequence>
<evidence type="ECO:0000259" key="1">
    <source>
        <dbReference type="Pfam" id="PF01370"/>
    </source>
</evidence>
<protein>
    <submittedName>
        <fullName evidence="2">GDP-L-fucose synthetase</fullName>
        <ecNumber evidence="2">1.1.1.271</ecNumber>
    </submittedName>
</protein>
<dbReference type="RefSeq" id="WP_128699267.1">
    <property type="nucleotide sequence ID" value="NZ_CP019384.1"/>
</dbReference>
<dbReference type="InterPro" id="IPR036291">
    <property type="entry name" value="NAD(P)-bd_dom_sf"/>
</dbReference>
<dbReference type="AlphaFoldDB" id="A0A410P3G3"/>
<evidence type="ECO:0000313" key="2">
    <source>
        <dbReference type="EMBL" id="QAT16631.1"/>
    </source>
</evidence>
<dbReference type="PANTHER" id="PTHR43238:SF1">
    <property type="entry name" value="GDP-L-FUCOSE SYNTHASE"/>
    <property type="match status" value="1"/>
</dbReference>
<dbReference type="EC" id="1.1.1.271" evidence="2"/>
<keyword evidence="3" id="KW-1185">Reference proteome</keyword>
<feature type="domain" description="NAD-dependent epimerase/dehydratase" evidence="1">
    <location>
        <begin position="8"/>
        <end position="244"/>
    </location>
</feature>
<proteinExistence type="predicted"/>
<dbReference type="InterPro" id="IPR001509">
    <property type="entry name" value="Epimerase_deHydtase"/>
</dbReference>